<proteinExistence type="predicted"/>
<dbReference type="PANTHER" id="PTHR13318">
    <property type="entry name" value="PARTNER OF PAIRED, ISOFORM B-RELATED"/>
    <property type="match status" value="1"/>
</dbReference>
<dbReference type="InterPro" id="IPR006553">
    <property type="entry name" value="Leu-rich_rpt_Cys-con_subtyp"/>
</dbReference>
<protein>
    <recommendedName>
        <fullName evidence="3">Leucine-rich repeat domain-containing protein</fullName>
    </recommendedName>
</protein>
<sequence>MRFTLSLLVIGLALIGLPGFKKETVPPTSEQAQPEPRWLVITTYYYDFDKLEVARDEIDVSGWIPYEDAVELGGRTDVFHQEFFYPWRGEDSIHYEYSHASGKLMVNGELAGVDLSWISIGEIDELEGIVTVTCNGIDPQTLKLFPDLRILHPIFNPESDYDYDIELLSEIPSDIRLYIYCINPTNAELRRISKLSNVRGLLVSDGMSLRRININRKLRHLRRMENLRLLSIRELRLTDAGLRNIGCLTNLRELWLDVSVEPYTICDYLEAFGLYPYTICDSLEAFGLHLPDWLYECTYEMDWHLRIRNHYSQGVTEAGFKHIENLRNLETLFLCYGKDINEEMLATIASLPNLRHLRLYESYISNQGLAYLASHPNLEKLDCSEAGVNDTGAMYISKLPNLRYLYLDRVDITDAAVKYLLGLKNLDVLRIGWGVDISEEGLMQLEKELPVSYCRF</sequence>
<reference evidence="1 2" key="1">
    <citation type="submission" date="2017-06" db="EMBL/GenBank/DDBJ databases">
        <title>Novel microbial phyla capable of carbon fixation and sulfur reduction in deep-sea sediments.</title>
        <authorList>
            <person name="Huang J."/>
            <person name="Baker B."/>
            <person name="Wang Y."/>
        </authorList>
    </citation>
    <scope>NUCLEOTIDE SEQUENCE [LARGE SCALE GENOMIC DNA]</scope>
    <source>
        <strain evidence="1">B3_TA06</strain>
    </source>
</reference>
<dbReference type="GO" id="GO:0031146">
    <property type="term" value="P:SCF-dependent proteasomal ubiquitin-dependent protein catabolic process"/>
    <property type="evidence" value="ECO:0007669"/>
    <property type="project" value="TreeGrafter"/>
</dbReference>
<dbReference type="Proteomes" id="UP000317778">
    <property type="component" value="Unassembled WGS sequence"/>
</dbReference>
<dbReference type="Gene3D" id="3.80.10.10">
    <property type="entry name" value="Ribonuclease Inhibitor"/>
    <property type="match status" value="2"/>
</dbReference>
<gene>
    <name evidence="1" type="ORF">CEE36_10935</name>
</gene>
<name>A0A532USI5_UNCT6</name>
<accession>A0A532USI5</accession>
<dbReference type="AlphaFoldDB" id="A0A532USI5"/>
<evidence type="ECO:0000313" key="2">
    <source>
        <dbReference type="Proteomes" id="UP000317778"/>
    </source>
</evidence>
<evidence type="ECO:0000313" key="1">
    <source>
        <dbReference type="EMBL" id="TKJ37895.1"/>
    </source>
</evidence>
<dbReference type="SUPFAM" id="SSF52047">
    <property type="entry name" value="RNI-like"/>
    <property type="match status" value="1"/>
</dbReference>
<organism evidence="1 2">
    <name type="scientific">candidate division TA06 bacterium B3_TA06</name>
    <dbReference type="NCBI Taxonomy" id="2012487"/>
    <lineage>
        <taxon>Bacteria</taxon>
        <taxon>Bacteria division TA06</taxon>
    </lineage>
</organism>
<comment type="caution">
    <text evidence="1">The sequence shown here is derived from an EMBL/GenBank/DDBJ whole genome shotgun (WGS) entry which is preliminary data.</text>
</comment>
<dbReference type="GO" id="GO:0019005">
    <property type="term" value="C:SCF ubiquitin ligase complex"/>
    <property type="evidence" value="ECO:0007669"/>
    <property type="project" value="TreeGrafter"/>
</dbReference>
<evidence type="ECO:0008006" key="3">
    <source>
        <dbReference type="Google" id="ProtNLM"/>
    </source>
</evidence>
<dbReference type="InterPro" id="IPR032675">
    <property type="entry name" value="LRR_dom_sf"/>
</dbReference>
<dbReference type="EMBL" id="NJBO01000030">
    <property type="protein sequence ID" value="TKJ37895.1"/>
    <property type="molecule type" value="Genomic_DNA"/>
</dbReference>
<dbReference type="SMART" id="SM00367">
    <property type="entry name" value="LRR_CC"/>
    <property type="match status" value="3"/>
</dbReference>